<dbReference type="GO" id="GO:0042884">
    <property type="term" value="P:microcin transport"/>
    <property type="evidence" value="ECO:0007669"/>
    <property type="project" value="TreeGrafter"/>
</dbReference>
<accession>A0A9C7FK08</accession>
<dbReference type="KEGG" id="pyt:PKF023_11760"/>
<dbReference type="Gene3D" id="3.40.190.10">
    <property type="entry name" value="Periplasmic binding protein-like II"/>
    <property type="match status" value="1"/>
</dbReference>
<dbReference type="Pfam" id="PF00496">
    <property type="entry name" value="SBP_bac_5"/>
    <property type="match status" value="1"/>
</dbReference>
<dbReference type="GO" id="GO:0030288">
    <property type="term" value="C:outer membrane-bounded periplasmic space"/>
    <property type="evidence" value="ECO:0007669"/>
    <property type="project" value="TreeGrafter"/>
</dbReference>
<dbReference type="Proteomes" id="UP001211097">
    <property type="component" value="Chromosome"/>
</dbReference>
<dbReference type="GO" id="GO:1904680">
    <property type="term" value="F:peptide transmembrane transporter activity"/>
    <property type="evidence" value="ECO:0007669"/>
    <property type="project" value="TreeGrafter"/>
</dbReference>
<dbReference type="PIRSF" id="PIRSF002741">
    <property type="entry name" value="MppA"/>
    <property type="match status" value="1"/>
</dbReference>
<reference evidence="3" key="1">
    <citation type="submission" date="2022-11" db="EMBL/GenBank/DDBJ databases">
        <title>Complete Genome Sequences of three Polynucleobacter sp. Subcluster PnecC Strains KF022, KF023, and KF032 Isolated from a Shallow Eutrophic Lake in Japan.</title>
        <authorList>
            <person name="Ogata Y."/>
            <person name="Watanabe K."/>
            <person name="Takemine S."/>
            <person name="Shindo C."/>
            <person name="Kurokawa R."/>
            <person name="Suda W."/>
        </authorList>
    </citation>
    <scope>NUCLEOTIDE SEQUENCE</scope>
    <source>
        <strain evidence="3">KF023</strain>
    </source>
</reference>
<dbReference type="GO" id="GO:0043190">
    <property type="term" value="C:ATP-binding cassette (ABC) transporter complex"/>
    <property type="evidence" value="ECO:0007669"/>
    <property type="project" value="InterPro"/>
</dbReference>
<sequence>MPTLKPIRQIAHFLLLALLVGLGINTAIAGQGIAQYGKPKYPDGFAHFDYVNPNAPRGGTLVLPNPGQRTSFDKFNPFTLRGITAPGIDLMFESLAEGSADEVSSIYGLLADDIQVAKDHKSVTFHIRSEAKFSDGSPVLAADVKYSFDTLMSGKAHPRYKTTFADIKEAVVLSERSIRFDFKNDNAELPILAGTFPVFSRNWGKRPDGSMIPFEKLAFEAPIASGPYLIESFKAGKSIVYKKNPNYWADQLSKPLNVRVGFYNFDRVLYKLYSDDAVRLEAFKAGEFDALVEYRAKIWAKGYVGSKFDKGILLKKAFLNHNGAGMQGFAMNVRRPIFKDVRVREALGYALDFEWLNRQIFFDQYSRINSYFTNSDLSANFDGPRKPTEAELKLLKPLKAKYPQWVPDAVFGPMPAAPSTKPPGSLRQNLKKARELLMHAGWQYRDGALRNEKGEPFRFEIVEDGGFFLRVISAYVRNLEKLGVQVDIRTSDFALHQKRMNEYDFDMTTVRFQDSQNPGNELWDRFGSQAAKEKGSDNVIGVQSPVVDALIDEITKAQNREQLRTATRALDRVLWNSYYVVPQWYNPTHRVAFRHEMRYPEPPLYYSAELWIMQNWWKEESK</sequence>
<dbReference type="GO" id="GO:0015833">
    <property type="term" value="P:peptide transport"/>
    <property type="evidence" value="ECO:0007669"/>
    <property type="project" value="TreeGrafter"/>
</dbReference>
<dbReference type="AlphaFoldDB" id="A0A9C7FK08"/>
<evidence type="ECO:0000259" key="2">
    <source>
        <dbReference type="Pfam" id="PF00496"/>
    </source>
</evidence>
<dbReference type="PANTHER" id="PTHR30290:SF64">
    <property type="entry name" value="ABC TRANSPORTER PERIPLASMIC BINDING PROTEIN"/>
    <property type="match status" value="1"/>
</dbReference>
<organism evidence="3">
    <name type="scientific">Polynucleobacter yangtzensis</name>
    <dbReference type="NCBI Taxonomy" id="1743159"/>
    <lineage>
        <taxon>Bacteria</taxon>
        <taxon>Pseudomonadati</taxon>
        <taxon>Pseudomonadota</taxon>
        <taxon>Betaproteobacteria</taxon>
        <taxon>Burkholderiales</taxon>
        <taxon>Burkholderiaceae</taxon>
        <taxon>Polynucleobacter</taxon>
    </lineage>
</organism>
<dbReference type="PANTHER" id="PTHR30290">
    <property type="entry name" value="PERIPLASMIC BINDING COMPONENT OF ABC TRANSPORTER"/>
    <property type="match status" value="1"/>
</dbReference>
<gene>
    <name evidence="3" type="ORF">PKF023_11760</name>
</gene>
<keyword evidence="1" id="KW-0732">Signal</keyword>
<proteinExistence type="predicted"/>
<dbReference type="EMBL" id="AP026973">
    <property type="protein sequence ID" value="BDT77373.1"/>
    <property type="molecule type" value="Genomic_DNA"/>
</dbReference>
<dbReference type="SUPFAM" id="SSF53850">
    <property type="entry name" value="Periplasmic binding protein-like II"/>
    <property type="match status" value="1"/>
</dbReference>
<feature type="domain" description="Solute-binding protein family 5" evidence="2">
    <location>
        <begin position="106"/>
        <end position="530"/>
    </location>
</feature>
<name>A0A9C7FK08_9BURK</name>
<dbReference type="CDD" id="cd08497">
    <property type="entry name" value="MbnE-like"/>
    <property type="match status" value="1"/>
</dbReference>
<evidence type="ECO:0000256" key="1">
    <source>
        <dbReference type="ARBA" id="ARBA00022729"/>
    </source>
</evidence>
<dbReference type="Gene3D" id="3.10.105.10">
    <property type="entry name" value="Dipeptide-binding Protein, Domain 3"/>
    <property type="match status" value="1"/>
</dbReference>
<dbReference type="InterPro" id="IPR000914">
    <property type="entry name" value="SBP_5_dom"/>
</dbReference>
<dbReference type="InterPro" id="IPR039424">
    <property type="entry name" value="SBP_5"/>
</dbReference>
<protein>
    <submittedName>
        <fullName evidence="3">ABC transporter substrate-binding protein</fullName>
    </submittedName>
</protein>
<dbReference type="InterPro" id="IPR030678">
    <property type="entry name" value="Peptide/Ni-bd"/>
</dbReference>
<dbReference type="RefSeq" id="WP_281741732.1">
    <property type="nucleotide sequence ID" value="NZ_AP026973.1"/>
</dbReference>
<evidence type="ECO:0000313" key="3">
    <source>
        <dbReference type="EMBL" id="BDT77373.1"/>
    </source>
</evidence>